<dbReference type="EMBL" id="MNTG01000030">
    <property type="protein sequence ID" value="OLA37437.1"/>
    <property type="molecule type" value="Genomic_DNA"/>
</dbReference>
<comment type="caution">
    <text evidence="5">The sequence shown here is derived from an EMBL/GenBank/DDBJ whole genome shotgun (WGS) entry which is preliminary data.</text>
</comment>
<dbReference type="PANTHER" id="PTHR35936">
    <property type="entry name" value="MEMBRANE-BOUND LYTIC MUREIN TRANSGLYCOSYLASE F"/>
    <property type="match status" value="1"/>
</dbReference>
<dbReference type="SUPFAM" id="SSF53850">
    <property type="entry name" value="Periplasmic binding protein-like II"/>
    <property type="match status" value="1"/>
</dbReference>
<accession>A0A1Q6R511</accession>
<organism evidence="5 6">
    <name type="scientific">Phascolarctobacterium succinatutens</name>
    <dbReference type="NCBI Taxonomy" id="626940"/>
    <lineage>
        <taxon>Bacteria</taxon>
        <taxon>Bacillati</taxon>
        <taxon>Bacillota</taxon>
        <taxon>Negativicutes</taxon>
        <taxon>Acidaminococcales</taxon>
        <taxon>Acidaminococcaceae</taxon>
        <taxon>Phascolarctobacterium</taxon>
    </lineage>
</organism>
<protein>
    <submittedName>
        <fullName evidence="5">Amino acid ABC transporter substrate-binding protein</fullName>
    </submittedName>
</protein>
<dbReference type="AlphaFoldDB" id="A0A1Q6R511"/>
<dbReference type="PROSITE" id="PS51257">
    <property type="entry name" value="PROKAR_LIPOPROTEIN"/>
    <property type="match status" value="1"/>
</dbReference>
<reference evidence="5 6" key="1">
    <citation type="journal article" date="2016" name="Nat. Biotechnol.">
        <title>Measurement of bacterial replication rates in microbial communities.</title>
        <authorList>
            <person name="Brown C.T."/>
            <person name="Olm M.R."/>
            <person name="Thomas B.C."/>
            <person name="Banfield J.F."/>
        </authorList>
    </citation>
    <scope>NUCLEOTIDE SEQUENCE [LARGE SCALE GENOMIC DNA]</scope>
    <source>
        <strain evidence="5">46_33</strain>
    </source>
</reference>
<dbReference type="InterPro" id="IPR001320">
    <property type="entry name" value="Iontro_rcpt_C"/>
</dbReference>
<feature type="signal peptide" evidence="2">
    <location>
        <begin position="1"/>
        <end position="19"/>
    </location>
</feature>
<sequence length="258" mass="29132">MKKLVALVMGLMMMLMMVAGCGSDGPKKMVIGLDDNFAPMGYRNEKNEIVGMDIDLAREACKRAGMEVEFKPIDWGAKEAELKSKRIDAIWNCFTVNPEREKVYGMSKPYINNSQLVVVPKDSPIKTLEDLKGKIVAVQDDSTGSYLLEQPAHKELAASMKEVRKYPDFAAIYMEIDNKRVDAAIVDAVLARGYYDKKKPGAYRILEQNMGDEVVAIAFRKDDKDFKDRIDKAMDEMKKDGTCKKISEKWMGADITKY</sequence>
<dbReference type="GeneID" id="78525362"/>
<feature type="domain" description="Ionotropic glutamate receptor C-terminal" evidence="4">
    <location>
        <begin position="28"/>
        <end position="253"/>
    </location>
</feature>
<dbReference type="GO" id="GO:0016020">
    <property type="term" value="C:membrane"/>
    <property type="evidence" value="ECO:0007669"/>
    <property type="project" value="InterPro"/>
</dbReference>
<gene>
    <name evidence="5" type="ORF">BHW43_06315</name>
</gene>
<feature type="chain" id="PRO_5039234329" evidence="2">
    <location>
        <begin position="20"/>
        <end position="258"/>
    </location>
</feature>
<proteinExistence type="predicted"/>
<evidence type="ECO:0000256" key="1">
    <source>
        <dbReference type="ARBA" id="ARBA00022729"/>
    </source>
</evidence>
<dbReference type="Pfam" id="PF00497">
    <property type="entry name" value="SBP_bac_3"/>
    <property type="match status" value="1"/>
</dbReference>
<keyword evidence="1 2" id="KW-0732">Signal</keyword>
<dbReference type="SMART" id="SM00079">
    <property type="entry name" value="PBPe"/>
    <property type="match status" value="1"/>
</dbReference>
<name>A0A1Q6R511_9FIRM</name>
<dbReference type="CDD" id="cd00996">
    <property type="entry name" value="PBP2_AatB_like"/>
    <property type="match status" value="1"/>
</dbReference>
<dbReference type="PANTHER" id="PTHR35936:SF34">
    <property type="entry name" value="ABC TRANSPORTER EXTRACELLULAR-BINDING PROTEIN YCKB-RELATED"/>
    <property type="match status" value="1"/>
</dbReference>
<dbReference type="STRING" id="626940.BHW43_06315"/>
<dbReference type="Gene3D" id="3.40.190.10">
    <property type="entry name" value="Periplasmic binding protein-like II"/>
    <property type="match status" value="2"/>
</dbReference>
<evidence type="ECO:0000256" key="2">
    <source>
        <dbReference type="SAM" id="SignalP"/>
    </source>
</evidence>
<evidence type="ECO:0000259" key="4">
    <source>
        <dbReference type="SMART" id="SM00079"/>
    </source>
</evidence>
<evidence type="ECO:0000313" key="5">
    <source>
        <dbReference type="EMBL" id="OLA37437.1"/>
    </source>
</evidence>
<dbReference type="GO" id="GO:0015276">
    <property type="term" value="F:ligand-gated monoatomic ion channel activity"/>
    <property type="evidence" value="ECO:0007669"/>
    <property type="project" value="InterPro"/>
</dbReference>
<dbReference type="InterPro" id="IPR001638">
    <property type="entry name" value="Solute-binding_3/MltF_N"/>
</dbReference>
<dbReference type="Proteomes" id="UP000186777">
    <property type="component" value="Unassembled WGS sequence"/>
</dbReference>
<dbReference type="SMART" id="SM00062">
    <property type="entry name" value="PBPb"/>
    <property type="match status" value="1"/>
</dbReference>
<dbReference type="RefSeq" id="WP_009146389.1">
    <property type="nucleotide sequence ID" value="NZ_CABKPS010000094.1"/>
</dbReference>
<evidence type="ECO:0000313" key="6">
    <source>
        <dbReference type="Proteomes" id="UP000186777"/>
    </source>
</evidence>
<feature type="domain" description="Solute-binding protein family 3/N-terminal" evidence="3">
    <location>
        <begin position="28"/>
        <end position="254"/>
    </location>
</feature>
<evidence type="ECO:0000259" key="3">
    <source>
        <dbReference type="SMART" id="SM00062"/>
    </source>
</evidence>